<keyword evidence="1" id="KW-0472">Membrane</keyword>
<organism evidence="2 3">
    <name type="scientific">Candidatus Kaiserbacteria bacterium CG08_land_8_20_14_0_20_50_21</name>
    <dbReference type="NCBI Taxonomy" id="1974604"/>
    <lineage>
        <taxon>Bacteria</taxon>
        <taxon>Candidatus Kaiseribacteriota</taxon>
    </lineage>
</organism>
<keyword evidence="1" id="KW-0812">Transmembrane</keyword>
<sequence length="151" mass="16566">MNQSPRPNLVIRIAQYAFHHFFIVIIIILALVGTYELDRMNVYRAHHELASAEQATEILKKVGDIIQLPQEQPTMAIINDAASAKKEQPFLKNAANGDVLIVYPNAGEALMYRPSSNKLIAVGPVDNSVQDVSTANLLIQPGTVSTSTNNE</sequence>
<evidence type="ECO:0000313" key="2">
    <source>
        <dbReference type="EMBL" id="PIS43531.1"/>
    </source>
</evidence>
<gene>
    <name evidence="2" type="ORF">COT23_00795</name>
</gene>
<dbReference type="AlphaFoldDB" id="A0A2H0YYF9"/>
<feature type="transmembrane region" description="Helical" evidence="1">
    <location>
        <begin position="16"/>
        <end position="35"/>
    </location>
</feature>
<evidence type="ECO:0000313" key="3">
    <source>
        <dbReference type="Proteomes" id="UP000228687"/>
    </source>
</evidence>
<evidence type="ECO:0000256" key="1">
    <source>
        <dbReference type="SAM" id="Phobius"/>
    </source>
</evidence>
<protein>
    <submittedName>
        <fullName evidence="2">Uncharacterized protein</fullName>
    </submittedName>
</protein>
<name>A0A2H0YYF9_9BACT</name>
<dbReference type="EMBL" id="PEXT01000015">
    <property type="protein sequence ID" value="PIS43531.1"/>
    <property type="molecule type" value="Genomic_DNA"/>
</dbReference>
<keyword evidence="1" id="KW-1133">Transmembrane helix</keyword>
<reference evidence="3" key="1">
    <citation type="submission" date="2017-09" db="EMBL/GenBank/DDBJ databases">
        <title>Depth-based differentiation of microbial function through sediment-hosted aquifers and enrichment of novel symbionts in the deep terrestrial subsurface.</title>
        <authorList>
            <person name="Probst A.J."/>
            <person name="Ladd B."/>
            <person name="Jarett J.K."/>
            <person name="Geller-Mcgrath D.E."/>
            <person name="Sieber C.M.K."/>
            <person name="Emerson J.B."/>
            <person name="Anantharaman K."/>
            <person name="Thomas B.C."/>
            <person name="Malmstrom R."/>
            <person name="Stieglmeier M."/>
            <person name="Klingl A."/>
            <person name="Woyke T."/>
            <person name="Ryan C.M."/>
            <person name="Banfield J.F."/>
        </authorList>
    </citation>
    <scope>NUCLEOTIDE SEQUENCE [LARGE SCALE GENOMIC DNA]</scope>
</reference>
<proteinExistence type="predicted"/>
<accession>A0A2H0YYF9</accession>
<dbReference type="Proteomes" id="UP000228687">
    <property type="component" value="Unassembled WGS sequence"/>
</dbReference>
<comment type="caution">
    <text evidence="2">The sequence shown here is derived from an EMBL/GenBank/DDBJ whole genome shotgun (WGS) entry which is preliminary data.</text>
</comment>